<feature type="compositionally biased region" description="Low complexity" evidence="15">
    <location>
        <begin position="164"/>
        <end position="189"/>
    </location>
</feature>
<evidence type="ECO:0000256" key="13">
    <source>
        <dbReference type="PIRNR" id="PIRNR003888"/>
    </source>
</evidence>
<evidence type="ECO:0000256" key="4">
    <source>
        <dbReference type="ARBA" id="ARBA00022812"/>
    </source>
</evidence>
<feature type="modified residue" description="Phosphoserine; by host" evidence="14">
    <location>
        <position position="127"/>
    </location>
</feature>
<keyword evidence="3 12" id="KW-0013">ADP-ribosylation</keyword>
<evidence type="ECO:0000313" key="18">
    <source>
        <dbReference type="EMBL" id="AAX19444.1"/>
    </source>
</evidence>
<evidence type="ECO:0000256" key="12">
    <source>
        <dbReference type="HAMAP-Rule" id="MF_04097"/>
    </source>
</evidence>
<dbReference type="PROSITE" id="PS51928">
    <property type="entry name" value="COV_N_NTD"/>
    <property type="match status" value="1"/>
</dbReference>
<reference evidence="18" key="1">
    <citation type="journal article" date="2005" name="Virus Genes">
        <title>Variations in the nucleocapsid protein gene of infectious bronchitis viruses isolated in Korea.</title>
        <authorList>
            <person name="Park J.Y."/>
            <person name="Pak S.I."/>
            <person name="Sung H.W."/>
            <person name="Kim J.H."/>
            <person name="Song C.S."/>
            <person name="Lee C.W."/>
            <person name="Kwon H.M."/>
        </authorList>
    </citation>
    <scope>NUCLEOTIDE SEQUENCE</scope>
    <source>
        <strain evidence="18">K774-01</strain>
    </source>
</reference>
<evidence type="ECO:0000256" key="9">
    <source>
        <dbReference type="ARBA" id="ARBA00023157"/>
    </source>
</evidence>
<feature type="compositionally biased region" description="Polar residues" evidence="15">
    <location>
        <begin position="346"/>
        <end position="356"/>
    </location>
</feature>
<dbReference type="HAMAP" id="MF_04097">
    <property type="entry name" value="GAMMA_CORONA_NCAP"/>
    <property type="match status" value="1"/>
</dbReference>
<evidence type="ECO:0000256" key="7">
    <source>
        <dbReference type="ARBA" id="ARBA00023015"/>
    </source>
</evidence>
<name>Q4G2W6_9GAMC</name>
<evidence type="ECO:0000256" key="5">
    <source>
        <dbReference type="ARBA" id="ARBA00022844"/>
    </source>
</evidence>
<dbReference type="GO" id="GO:0019013">
    <property type="term" value="C:viral nucleocapsid"/>
    <property type="evidence" value="ECO:0007669"/>
    <property type="project" value="UniProtKB-UniRule"/>
</dbReference>
<keyword evidence="9 12" id="KW-1015">Disulfide bond</keyword>
<keyword evidence="10 12" id="KW-0804">Transcription</keyword>
<evidence type="ECO:0000256" key="15">
    <source>
        <dbReference type="SAM" id="MobiDB-lite"/>
    </source>
</evidence>
<dbReference type="PIRSF" id="PIRSF003888">
    <property type="entry name" value="Corona_nucleocap"/>
    <property type="match status" value="1"/>
</dbReference>
<evidence type="ECO:0000256" key="14">
    <source>
        <dbReference type="PIRSR" id="PIRSR003888-1"/>
    </source>
</evidence>
<evidence type="ECO:0000256" key="1">
    <source>
        <dbReference type="ARBA" id="ARBA00004340"/>
    </source>
</evidence>
<dbReference type="CDD" id="cd21595">
    <property type="entry name" value="CoV_N-CTD"/>
    <property type="match status" value="1"/>
</dbReference>
<evidence type="ECO:0000256" key="8">
    <source>
        <dbReference type="ARBA" id="ARBA00023086"/>
    </source>
</evidence>
<feature type="region of interest" description="Dimerization" evidence="12">
    <location>
        <begin position="231"/>
        <end position="338"/>
    </location>
</feature>
<feature type="modified residue" description="Phosphothreonine; by host" evidence="12 14">
    <location>
        <position position="383"/>
    </location>
</feature>
<feature type="compositionally biased region" description="Low complexity" evidence="15">
    <location>
        <begin position="15"/>
        <end position="31"/>
    </location>
</feature>
<dbReference type="GO" id="GO:0044177">
    <property type="term" value="C:host cell Golgi apparatus"/>
    <property type="evidence" value="ECO:0007669"/>
    <property type="project" value="UniProtKB-SubCell"/>
</dbReference>
<keyword evidence="11 12" id="KW-0687">Ribonucleoprotein</keyword>
<sequence length="414" mass="45708">MASGKATGKTDAPAPVIKLGGPKPPKVGSSGNTSWFQAIKAKKLNSPAPKFEGSGVPDNENLKSSQQHGYWRRQARFKPGKGVRRPVPDAWYFYYTGTGPAADLNWGDSQDGIVWVAAKGADVKSRSNQGTRDPDKFDQYPLRFSDGGPDGNFRWDFIPLNRGSLNRGRSGRSTAASSAASSRAPSRQGSRGRRSGSEDDLIARAAKIIQDQQKRGSRITKAKADEMAHRRYCKRTIPPGYKVDQVFGPRTKGKEGNFGDDKMNEEGIKDGRVTAMLNLVPSSHACLFGSRVTPKLQPDGLHLRFEFTTVVLRDDPQFDNYVKICDQCVDGVGTRPKDDEPRPKSRPNSRPVTRANSPAPKQQRPKKEKKPKKQDDEVDKALTSDEERNNAQLEFDDEPKVINWGDSALGENEL</sequence>
<feature type="domain" description="CoV N CTD" evidence="17">
    <location>
        <begin position="220"/>
        <end position="336"/>
    </location>
</feature>
<proteinExistence type="inferred from homology"/>
<dbReference type="SUPFAM" id="SSF103068">
    <property type="entry name" value="Nucleocapsid protein dimerization domain"/>
    <property type="match status" value="1"/>
</dbReference>
<feature type="region of interest" description="Disordered" evidence="15">
    <location>
        <begin position="243"/>
        <end position="264"/>
    </location>
</feature>
<dbReference type="Pfam" id="PF00937">
    <property type="entry name" value="CoV_nucleocap"/>
    <property type="match status" value="1"/>
</dbReference>
<dbReference type="PROSITE" id="PS51929">
    <property type="entry name" value="COV_N_CTD"/>
    <property type="match status" value="1"/>
</dbReference>
<evidence type="ECO:0000259" key="16">
    <source>
        <dbReference type="PROSITE" id="PS51928"/>
    </source>
</evidence>
<feature type="modified residue" description="Phosphoserine; by host" evidence="12">
    <location>
        <position position="195"/>
    </location>
</feature>
<dbReference type="GO" id="GO:1990904">
    <property type="term" value="C:ribonucleoprotein complex"/>
    <property type="evidence" value="ECO:0007669"/>
    <property type="project" value="UniProtKB-KW"/>
</dbReference>
<keyword evidence="2 12" id="KW-0597">Phosphoprotein</keyword>
<evidence type="ECO:0000256" key="6">
    <source>
        <dbReference type="ARBA" id="ARBA00022884"/>
    </source>
</evidence>
<organism evidence="18">
    <name type="scientific">Infectious bronchitis virus</name>
    <dbReference type="NCBI Taxonomy" id="11120"/>
    <lineage>
        <taxon>Viruses</taxon>
        <taxon>Riboviria</taxon>
        <taxon>Orthornavirae</taxon>
        <taxon>Pisuviricota</taxon>
        <taxon>Pisoniviricetes</taxon>
        <taxon>Nidovirales</taxon>
        <taxon>Cornidovirineae</taxon>
        <taxon>Coronaviridae</taxon>
        <taxon>Orthocoronavirinae</taxon>
        <taxon>Gammacoronavirus</taxon>
        <taxon>Igacovirus</taxon>
        <taxon>Gammacoronavirus galli</taxon>
        <taxon>Avian coronavirus</taxon>
    </lineage>
</organism>
<dbReference type="InterPro" id="IPR001218">
    <property type="entry name" value="Nucleocap_CoV"/>
</dbReference>
<dbReference type="GO" id="GO:0003723">
    <property type="term" value="F:RNA binding"/>
    <property type="evidence" value="ECO:0007669"/>
    <property type="project" value="UniProtKB-UniRule"/>
</dbReference>
<evidence type="ECO:0000259" key="17">
    <source>
        <dbReference type="PROSITE" id="PS51929"/>
    </source>
</evidence>
<accession>Q4G2W6</accession>
<comment type="PTM">
    <text evidence="12">Phosphorylated on serine and threonine residues.</text>
</comment>
<evidence type="ECO:0000256" key="3">
    <source>
        <dbReference type="ARBA" id="ARBA00022765"/>
    </source>
</evidence>
<comment type="similarity">
    <text evidence="12">Belongs to the gammacoronavirus nucleocapsid protein family.</text>
</comment>
<keyword evidence="5 12" id="KW-0946">Virion</keyword>
<feature type="region of interest" description="Disordered" evidence="15">
    <location>
        <begin position="46"/>
        <end position="68"/>
    </location>
</feature>
<evidence type="ECO:0000256" key="10">
    <source>
        <dbReference type="ARBA" id="ARBA00023163"/>
    </source>
</evidence>
<dbReference type="InterPro" id="IPR037195">
    <property type="entry name" value="Nucleocapsid_N"/>
</dbReference>
<keyword evidence="4 12" id="KW-1040">Host Golgi apparatus</keyword>
<dbReference type="InterPro" id="IPR037179">
    <property type="entry name" value="Nucleocapsid_C"/>
</dbReference>
<evidence type="ECO:0000256" key="11">
    <source>
        <dbReference type="ARBA" id="ARBA00023274"/>
    </source>
</evidence>
<feature type="region of interest" description="Disordered" evidence="15">
    <location>
        <begin position="330"/>
        <end position="414"/>
    </location>
</feature>
<gene>
    <name evidence="12 18" type="primary">N</name>
</gene>
<dbReference type="GO" id="GO:0043657">
    <property type="term" value="C:host cell"/>
    <property type="evidence" value="ECO:0007669"/>
    <property type="project" value="UniProtKB-SubCell"/>
</dbReference>
<dbReference type="InterPro" id="IPR044344">
    <property type="entry name" value="N_prot_C_CoV"/>
</dbReference>
<feature type="disulfide bond" evidence="12">
    <location>
        <begin position="325"/>
        <end position="328"/>
    </location>
</feature>
<feature type="modified residue" description="Phosphoserine; by host" evidence="12">
    <location>
        <position position="197"/>
    </location>
</feature>
<comment type="PTM">
    <text evidence="12">ADP-ribosylated. The ADP-ribosylation is retained in the virion during infection.</text>
</comment>
<keyword evidence="6 12" id="KW-0694">RNA-binding</keyword>
<comment type="function">
    <text evidence="12 13">Packages the positive strand viral genome RNA into a helical ribonucleocapsid (RNP) and plays a fundamental role during virion assembly through its interactions with the viral genome and membrane protein M. Plays an important role in enhancing the efficiency of subgenomic viral RNA transcription as well as viral replication.</text>
</comment>
<dbReference type="GO" id="GO:0044172">
    <property type="term" value="C:host cell endoplasmic reticulum-Golgi intermediate compartment"/>
    <property type="evidence" value="ECO:0007669"/>
    <property type="project" value="UniProtKB-SubCell"/>
</dbReference>
<dbReference type="InterPro" id="IPR042547">
    <property type="entry name" value="NCAP_gCoV"/>
</dbReference>
<dbReference type="SUPFAM" id="SSF110304">
    <property type="entry name" value="Coronavirus RNA-binding domain"/>
    <property type="match status" value="1"/>
</dbReference>
<feature type="region of interest" description="Disordered" evidence="15">
    <location>
        <begin position="164"/>
        <end position="199"/>
    </location>
</feature>
<feature type="compositionally biased region" description="Basic residues" evidence="15">
    <location>
        <begin position="363"/>
        <end position="372"/>
    </location>
</feature>
<comment type="subcellular location">
    <subcellularLocation>
        <location evidence="1">Host cell</location>
    </subcellularLocation>
    <subcellularLocation>
        <location evidence="12 13">Virion</location>
    </subcellularLocation>
    <subcellularLocation>
        <location evidence="12">Host endoplasmic reticulum-Golgi intermediate compartment</location>
    </subcellularLocation>
    <subcellularLocation>
        <location evidence="12">Host Golgi apparatus</location>
    </subcellularLocation>
    <text evidence="12 13">Located inside the virion, complexed with the viral RNA. Probably associates with ER-derived membranes where it participates in viral RNA synthesis and virus budding.</text>
</comment>
<feature type="region of interest" description="Disordered" evidence="15">
    <location>
        <begin position="121"/>
        <end position="144"/>
    </location>
</feature>
<comment type="subunit">
    <text evidence="12">Homooligomer. Both monomeric and oligomeric forms interact with RNA. Interacts with protein M. Interacts with NSP3; this interaction serves to tether the genome to the newly translated replicase-transcriptase complex at a very early stage of infection.</text>
</comment>
<keyword evidence="8 12" id="KW-0543">Viral nucleoprotein</keyword>
<feature type="compositionally biased region" description="Basic and acidic residues" evidence="15">
    <location>
        <begin position="252"/>
        <end position="264"/>
    </location>
</feature>
<feature type="domain" description="CoV N NTD" evidence="16">
    <location>
        <begin position="31"/>
        <end position="156"/>
    </location>
</feature>
<dbReference type="InterPro" id="IPR044345">
    <property type="entry name" value="N_prot_N_CoV"/>
</dbReference>
<feature type="compositionally biased region" description="Basic and acidic residues" evidence="15">
    <location>
        <begin position="373"/>
        <end position="389"/>
    </location>
</feature>
<dbReference type="CDD" id="cd21554">
    <property type="entry name" value="CoV_N-NTD"/>
    <property type="match status" value="1"/>
</dbReference>
<dbReference type="EMBL" id="AY790356">
    <property type="protein sequence ID" value="AAX19444.1"/>
    <property type="molecule type" value="Genomic_RNA"/>
</dbReference>
<evidence type="ECO:0000256" key="2">
    <source>
        <dbReference type="ARBA" id="ARBA00022553"/>
    </source>
</evidence>
<feature type="modified residue" description="Phosphoserine; by host" evidence="14">
    <location>
        <position position="345"/>
    </location>
</feature>
<feature type="modified residue" description="Phosphoserine; by host" evidence="12">
    <location>
        <position position="384"/>
    </location>
</feature>
<protein>
    <recommendedName>
        <fullName evidence="12">Nucleoprotein</fullName>
    </recommendedName>
    <alternativeName>
        <fullName evidence="12">Nucleocapsid protein</fullName>
        <shortName evidence="12">NC</shortName>
        <shortName evidence="12">Protein N</shortName>
    </alternativeName>
</protein>
<keyword evidence="7 12" id="KW-0805">Transcription regulation</keyword>
<feature type="region of interest" description="Disordered" evidence="15">
    <location>
        <begin position="1"/>
        <end position="32"/>
    </location>
</feature>
<comment type="caution">
    <text evidence="12">Lacks conserved residue(s) required for the propagation of feature annotation.</text>
</comment>